<dbReference type="FunCoup" id="T1FNV4">
    <property type="interactions" value="99"/>
</dbReference>
<evidence type="ECO:0000259" key="9">
    <source>
        <dbReference type="Pfam" id="PF03807"/>
    </source>
</evidence>
<reference evidence="13" key="1">
    <citation type="submission" date="2012-12" db="EMBL/GenBank/DDBJ databases">
        <authorList>
            <person name="Hellsten U."/>
            <person name="Grimwood J."/>
            <person name="Chapman J.A."/>
            <person name="Shapiro H."/>
            <person name="Aerts A."/>
            <person name="Otillar R.P."/>
            <person name="Terry A.Y."/>
            <person name="Boore J.L."/>
            <person name="Simakov O."/>
            <person name="Marletaz F."/>
            <person name="Cho S.-J."/>
            <person name="Edsinger-Gonzales E."/>
            <person name="Havlak P."/>
            <person name="Kuo D.-H."/>
            <person name="Larsson T."/>
            <person name="Lv J."/>
            <person name="Arendt D."/>
            <person name="Savage R."/>
            <person name="Osoegawa K."/>
            <person name="de Jong P."/>
            <person name="Lindberg D.R."/>
            <person name="Seaver E.C."/>
            <person name="Weisblat D.A."/>
            <person name="Putnam N.H."/>
            <person name="Grigoriev I.V."/>
            <person name="Rokhsar D.S."/>
        </authorList>
    </citation>
    <scope>NUCLEOTIDE SEQUENCE</scope>
</reference>
<dbReference type="GO" id="GO:0055129">
    <property type="term" value="P:L-proline biosynthetic process"/>
    <property type="evidence" value="ECO:0000318"/>
    <property type="project" value="GO_Central"/>
</dbReference>
<dbReference type="HOGENOM" id="CLU_042344_3_1_1"/>
<keyword evidence="4 8" id="KW-0641">Proline biosynthesis</keyword>
<comment type="similarity">
    <text evidence="2 8">Belongs to the pyrroline-5-carboxylate reductase family.</text>
</comment>
<dbReference type="AlphaFoldDB" id="T1FNV4"/>
<organism evidence="12 13">
    <name type="scientific">Helobdella robusta</name>
    <name type="common">Californian leech</name>
    <dbReference type="NCBI Taxonomy" id="6412"/>
    <lineage>
        <taxon>Eukaryota</taxon>
        <taxon>Metazoa</taxon>
        <taxon>Spiralia</taxon>
        <taxon>Lophotrochozoa</taxon>
        <taxon>Annelida</taxon>
        <taxon>Clitellata</taxon>
        <taxon>Hirudinea</taxon>
        <taxon>Rhynchobdellida</taxon>
        <taxon>Glossiphoniidae</taxon>
        <taxon>Helobdella</taxon>
    </lineage>
</organism>
<dbReference type="InterPro" id="IPR036291">
    <property type="entry name" value="NAD(P)-bd_dom_sf"/>
</dbReference>
<evidence type="ECO:0000313" key="12">
    <source>
        <dbReference type="EnsemblMetazoa" id="HelroP186252"/>
    </source>
</evidence>
<keyword evidence="13" id="KW-1185">Reference proteome</keyword>
<dbReference type="FunFam" id="1.10.3730.10:FF:000001">
    <property type="entry name" value="Pyrroline-5-carboxylate reductase"/>
    <property type="match status" value="1"/>
</dbReference>
<dbReference type="InParanoid" id="T1FNV4"/>
<feature type="domain" description="Pyrroline-5-carboxylate reductase dimerisation" evidence="10">
    <location>
        <begin position="175"/>
        <end position="279"/>
    </location>
</feature>
<dbReference type="OrthoDB" id="10263291at2759"/>
<dbReference type="RefSeq" id="XP_009010437.1">
    <property type="nucleotide sequence ID" value="XM_009012189.1"/>
</dbReference>
<reference evidence="12" key="3">
    <citation type="submission" date="2015-06" db="UniProtKB">
        <authorList>
            <consortium name="EnsemblMetazoa"/>
        </authorList>
    </citation>
    <scope>IDENTIFICATION</scope>
</reference>
<feature type="binding site" evidence="7">
    <location>
        <position position="69"/>
    </location>
    <ligand>
        <name>NADPH</name>
        <dbReference type="ChEBI" id="CHEBI:57783"/>
    </ligand>
</feature>
<dbReference type="EnsemblMetazoa" id="HelroT186252">
    <property type="protein sequence ID" value="HelroP186252"/>
    <property type="gene ID" value="HelroG186252"/>
</dbReference>
<dbReference type="Pfam" id="PF14748">
    <property type="entry name" value="P5CR_dimer"/>
    <property type="match status" value="1"/>
</dbReference>
<dbReference type="SUPFAM" id="SSF48179">
    <property type="entry name" value="6-phosphogluconate dehydrogenase C-terminal domain-like"/>
    <property type="match status" value="1"/>
</dbReference>
<evidence type="ECO:0000256" key="3">
    <source>
        <dbReference type="ARBA" id="ARBA00012855"/>
    </source>
</evidence>
<dbReference type="InterPro" id="IPR008927">
    <property type="entry name" value="6-PGluconate_DH-like_C_sf"/>
</dbReference>
<dbReference type="HAMAP" id="MF_01925">
    <property type="entry name" value="P5C_reductase"/>
    <property type="match status" value="1"/>
</dbReference>
<dbReference type="EMBL" id="KB095813">
    <property type="protein sequence ID" value="ESO11456.1"/>
    <property type="molecule type" value="Genomic_DNA"/>
</dbReference>
<proteinExistence type="inferred from homology"/>
<dbReference type="Proteomes" id="UP000015101">
    <property type="component" value="Unassembled WGS sequence"/>
</dbReference>
<dbReference type="InterPro" id="IPR028939">
    <property type="entry name" value="P5C_Rdtase_cat_N"/>
</dbReference>
<dbReference type="Pfam" id="PF03807">
    <property type="entry name" value="F420_oxidored"/>
    <property type="match status" value="1"/>
</dbReference>
<keyword evidence="8" id="KW-0028">Amino-acid biosynthesis</keyword>
<keyword evidence="5 7" id="KW-0521">NADP</keyword>
<dbReference type="EC" id="1.5.1.2" evidence="3 8"/>
<evidence type="ECO:0000256" key="4">
    <source>
        <dbReference type="ARBA" id="ARBA00022650"/>
    </source>
</evidence>
<dbReference type="PANTHER" id="PTHR11645">
    <property type="entry name" value="PYRROLINE-5-CARBOXYLATE REDUCTASE"/>
    <property type="match status" value="1"/>
</dbReference>
<dbReference type="SUPFAM" id="SSF51735">
    <property type="entry name" value="NAD(P)-binding Rossmann-fold domains"/>
    <property type="match status" value="1"/>
</dbReference>
<dbReference type="Gene3D" id="1.10.3730.10">
    <property type="entry name" value="ProC C-terminal domain-like"/>
    <property type="match status" value="1"/>
</dbReference>
<dbReference type="GeneID" id="20210501"/>
<evidence type="ECO:0000313" key="11">
    <source>
        <dbReference type="EMBL" id="ESO11456.1"/>
    </source>
</evidence>
<dbReference type="PROSITE" id="PS00521">
    <property type="entry name" value="P5CR"/>
    <property type="match status" value="1"/>
</dbReference>
<dbReference type="CTD" id="20210501"/>
<accession>T1FNV4</accession>
<feature type="binding site" evidence="7">
    <location>
        <begin position="82"/>
        <end position="85"/>
    </location>
    <ligand>
        <name>NADP(+)</name>
        <dbReference type="ChEBI" id="CHEBI:58349"/>
    </ligand>
</feature>
<evidence type="ECO:0000256" key="1">
    <source>
        <dbReference type="ARBA" id="ARBA00005205"/>
    </source>
</evidence>
<comment type="catalytic activity">
    <reaction evidence="8">
        <text>L-proline + NADP(+) = (S)-1-pyrroline-5-carboxylate + NADPH + 2 H(+)</text>
        <dbReference type="Rhea" id="RHEA:14109"/>
        <dbReference type="ChEBI" id="CHEBI:15378"/>
        <dbReference type="ChEBI" id="CHEBI:17388"/>
        <dbReference type="ChEBI" id="CHEBI:57783"/>
        <dbReference type="ChEBI" id="CHEBI:58349"/>
        <dbReference type="ChEBI" id="CHEBI:60039"/>
        <dbReference type="EC" id="1.5.1.2"/>
    </reaction>
</comment>
<evidence type="ECO:0000259" key="10">
    <source>
        <dbReference type="Pfam" id="PF14748"/>
    </source>
</evidence>
<keyword evidence="6 8" id="KW-0560">Oxidoreductase</keyword>
<protein>
    <recommendedName>
        <fullName evidence="3 8">Pyrroline-5-carboxylate reductase</fullName>
        <ecNumber evidence="3 8">1.5.1.2</ecNumber>
    </recommendedName>
</protein>
<dbReference type="PIRSF" id="PIRSF000193">
    <property type="entry name" value="Pyrrol-5-carb_rd"/>
    <property type="match status" value="1"/>
</dbReference>
<dbReference type="STRING" id="6412.T1FNV4"/>
<dbReference type="PANTHER" id="PTHR11645:SF62">
    <property type="entry name" value="PYRROLINE-5-CARBOXYLATE REDUCTASE"/>
    <property type="match status" value="1"/>
</dbReference>
<name>T1FNV4_HELRO</name>
<gene>
    <name evidence="12" type="primary">20210501</name>
    <name evidence="11" type="ORF">HELRODRAFT_186252</name>
</gene>
<evidence type="ECO:0000256" key="7">
    <source>
        <dbReference type="PIRSR" id="PIRSR000193-1"/>
    </source>
</evidence>
<feature type="domain" description="Pyrroline-5-carboxylate reductase catalytic N-terminal" evidence="9">
    <location>
        <begin position="14"/>
        <end position="112"/>
    </location>
</feature>
<sequence length="289" mass="30843">MAKCTEADALNGKRLGFIGFGFMAQNLCRGFFYKKILEADQITCYDVNQSILQQVVAEKFEGIHISASNLDLINSSDIIVIAVKPNIALRLLAGLKEAVVTSRHLFVSICAGISTRQIEDVLPTNTRIVRTMPNSSVAVGYGVTVTSGGRWALPEDLRITCRLFESVGICLELPEKDLNTVTAISGSGPAYVYTGIDAAGDGGSMLGLPRDVAQKLAAHTLIGAAKMFLETGQHPSALKDSVCSPGGTTLAGLFALEKGGMRALIMETIKSAHDRAKELEELARRGSNI</sequence>
<dbReference type="InterPro" id="IPR053790">
    <property type="entry name" value="P5CR-like_CS"/>
</dbReference>
<reference evidence="11 13" key="2">
    <citation type="journal article" date="2013" name="Nature">
        <title>Insights into bilaterian evolution from three spiralian genomes.</title>
        <authorList>
            <person name="Simakov O."/>
            <person name="Marletaz F."/>
            <person name="Cho S.J."/>
            <person name="Edsinger-Gonzales E."/>
            <person name="Havlak P."/>
            <person name="Hellsten U."/>
            <person name="Kuo D.H."/>
            <person name="Larsson T."/>
            <person name="Lv J."/>
            <person name="Arendt D."/>
            <person name="Savage R."/>
            <person name="Osoegawa K."/>
            <person name="de Jong P."/>
            <person name="Grimwood J."/>
            <person name="Chapman J.A."/>
            <person name="Shapiro H."/>
            <person name="Aerts A."/>
            <person name="Otillar R.P."/>
            <person name="Terry A.Y."/>
            <person name="Boore J.L."/>
            <person name="Grigoriev I.V."/>
            <person name="Lindberg D.R."/>
            <person name="Seaver E.C."/>
            <person name="Weisblat D.A."/>
            <person name="Putnam N.H."/>
            <person name="Rokhsar D.S."/>
        </authorList>
    </citation>
    <scope>NUCLEOTIDE SEQUENCE</scope>
</reference>
<dbReference type="OMA" id="VWAVKPQ"/>
<evidence type="ECO:0000256" key="5">
    <source>
        <dbReference type="ARBA" id="ARBA00022857"/>
    </source>
</evidence>
<evidence type="ECO:0000256" key="6">
    <source>
        <dbReference type="ARBA" id="ARBA00023002"/>
    </source>
</evidence>
<dbReference type="KEGG" id="hro:HELRODRAFT_186252"/>
<dbReference type="NCBIfam" id="TIGR00112">
    <property type="entry name" value="proC"/>
    <property type="match status" value="1"/>
</dbReference>
<dbReference type="eggNOG" id="KOG3124">
    <property type="taxonomic scope" value="Eukaryota"/>
</dbReference>
<evidence type="ECO:0000313" key="13">
    <source>
        <dbReference type="Proteomes" id="UP000015101"/>
    </source>
</evidence>
<dbReference type="InterPro" id="IPR029036">
    <property type="entry name" value="P5CR_dimer"/>
</dbReference>
<feature type="binding site" evidence="7">
    <location>
        <begin position="18"/>
        <end position="23"/>
    </location>
    <ligand>
        <name>NADP(+)</name>
        <dbReference type="ChEBI" id="CHEBI:58349"/>
    </ligand>
</feature>
<evidence type="ECO:0000256" key="2">
    <source>
        <dbReference type="ARBA" id="ARBA00005525"/>
    </source>
</evidence>
<dbReference type="GO" id="GO:0004735">
    <property type="term" value="F:pyrroline-5-carboxylate reductase activity"/>
    <property type="evidence" value="ECO:0000318"/>
    <property type="project" value="GO_Central"/>
</dbReference>
<comment type="pathway">
    <text evidence="1 8">Amino-acid biosynthesis; L-proline biosynthesis; L-proline from L-glutamate 5-semialdehyde: step 1/1.</text>
</comment>
<dbReference type="EMBL" id="AMQM01008610">
    <property type="status" value="NOT_ANNOTATED_CDS"/>
    <property type="molecule type" value="Genomic_DNA"/>
</dbReference>
<dbReference type="UniPathway" id="UPA00098">
    <property type="reaction ID" value="UER00361"/>
</dbReference>
<dbReference type="InterPro" id="IPR000304">
    <property type="entry name" value="Pyrroline-COOH_reductase"/>
</dbReference>
<evidence type="ECO:0000256" key="8">
    <source>
        <dbReference type="RuleBase" id="RU003903"/>
    </source>
</evidence>
<dbReference type="Gene3D" id="3.40.50.720">
    <property type="entry name" value="NAD(P)-binding Rossmann-like Domain"/>
    <property type="match status" value="1"/>
</dbReference>